<keyword evidence="3" id="KW-1185">Reference proteome</keyword>
<comment type="caution">
    <text evidence="2">The sequence shown here is derived from an EMBL/GenBank/DDBJ whole genome shotgun (WGS) entry which is preliminary data.</text>
</comment>
<accession>A0A543PCX8</accession>
<dbReference type="AlphaFoldDB" id="A0A543PCX8"/>
<proteinExistence type="predicted"/>
<evidence type="ECO:0000256" key="1">
    <source>
        <dbReference type="SAM" id="MobiDB-lite"/>
    </source>
</evidence>
<organism evidence="2 3">
    <name type="scientific">Blastococcus colisei</name>
    <dbReference type="NCBI Taxonomy" id="1564162"/>
    <lineage>
        <taxon>Bacteria</taxon>
        <taxon>Bacillati</taxon>
        <taxon>Actinomycetota</taxon>
        <taxon>Actinomycetes</taxon>
        <taxon>Geodermatophilales</taxon>
        <taxon>Geodermatophilaceae</taxon>
        <taxon>Blastococcus</taxon>
    </lineage>
</organism>
<protein>
    <submittedName>
        <fullName evidence="2">Uncharacterized protein</fullName>
    </submittedName>
</protein>
<dbReference type="Proteomes" id="UP000319865">
    <property type="component" value="Unassembled WGS sequence"/>
</dbReference>
<feature type="compositionally biased region" description="Low complexity" evidence="1">
    <location>
        <begin position="1"/>
        <end position="12"/>
    </location>
</feature>
<dbReference type="EMBL" id="VFQE01000001">
    <property type="protein sequence ID" value="TQN41948.1"/>
    <property type="molecule type" value="Genomic_DNA"/>
</dbReference>
<evidence type="ECO:0000313" key="2">
    <source>
        <dbReference type="EMBL" id="TQN41948.1"/>
    </source>
</evidence>
<name>A0A543PCX8_9ACTN</name>
<dbReference type="RefSeq" id="WP_142024623.1">
    <property type="nucleotide sequence ID" value="NZ_VFQE01000001.1"/>
</dbReference>
<feature type="region of interest" description="Disordered" evidence="1">
    <location>
        <begin position="1"/>
        <end position="68"/>
    </location>
</feature>
<feature type="compositionally biased region" description="Basic and acidic residues" evidence="1">
    <location>
        <begin position="17"/>
        <end position="26"/>
    </location>
</feature>
<reference evidence="2 3" key="1">
    <citation type="submission" date="2019-06" db="EMBL/GenBank/DDBJ databases">
        <title>Sequencing the genomes of 1000 actinobacteria strains.</title>
        <authorList>
            <person name="Klenk H.-P."/>
        </authorList>
    </citation>
    <scope>NUCLEOTIDE SEQUENCE [LARGE SCALE GENOMIC DNA]</scope>
    <source>
        <strain evidence="2 3">DSM 46837</strain>
    </source>
</reference>
<evidence type="ECO:0000313" key="3">
    <source>
        <dbReference type="Proteomes" id="UP000319865"/>
    </source>
</evidence>
<sequence>MSESGSSSLGADSELDDPGRDPKGLDPPRNLFGGGPDQDSGQGKPQDSPGVEGQGLMPESPTEDDERA</sequence>
<gene>
    <name evidence="2" type="ORF">FHU33_1337</name>
</gene>
<dbReference type="OrthoDB" id="5198424at2"/>